<organism evidence="7">
    <name type="scientific">Myxobolus squamalis</name>
    <name type="common">Myxosporean</name>
    <dbReference type="NCBI Taxonomy" id="59785"/>
    <lineage>
        <taxon>Eukaryota</taxon>
        <taxon>Metazoa</taxon>
        <taxon>Cnidaria</taxon>
        <taxon>Myxozoa</taxon>
        <taxon>Myxosporea</taxon>
        <taxon>Bivalvulida</taxon>
        <taxon>Platysporina</taxon>
        <taxon>Myxobolidae</taxon>
        <taxon>Myxobolus</taxon>
    </lineage>
</organism>
<reference evidence="7" key="1">
    <citation type="submission" date="2018-11" db="EMBL/GenBank/DDBJ databases">
        <title>Myxobolus squamalis genome and transcriptome.</title>
        <authorList>
            <person name="Yahalomi D."/>
            <person name="Atkinson S.D."/>
            <person name="Neuhof M."/>
            <person name="Chang E.S."/>
            <person name="Philippe H."/>
            <person name="Cartwright P."/>
            <person name="Bartholomew J.L."/>
            <person name="Huchon D."/>
        </authorList>
    </citation>
    <scope>NUCLEOTIDE SEQUENCE</scope>
    <source>
        <strain evidence="7">71B08</strain>
        <tissue evidence="7">Whole</tissue>
    </source>
</reference>
<dbReference type="AlphaFoldDB" id="A0A6B2G9L2"/>
<dbReference type="GO" id="GO:0005634">
    <property type="term" value="C:nucleus"/>
    <property type="evidence" value="ECO:0007669"/>
    <property type="project" value="TreeGrafter"/>
</dbReference>
<dbReference type="SUPFAM" id="SSF56112">
    <property type="entry name" value="Protein kinase-like (PK-like)"/>
    <property type="match status" value="1"/>
</dbReference>
<evidence type="ECO:0000256" key="1">
    <source>
        <dbReference type="ARBA" id="ARBA00022527"/>
    </source>
</evidence>
<dbReference type="Pfam" id="PF00069">
    <property type="entry name" value="Pkinase"/>
    <property type="match status" value="1"/>
</dbReference>
<dbReference type="GO" id="GO:0005524">
    <property type="term" value="F:ATP binding"/>
    <property type="evidence" value="ECO:0007669"/>
    <property type="project" value="UniProtKB-KW"/>
</dbReference>
<evidence type="ECO:0000259" key="6">
    <source>
        <dbReference type="PROSITE" id="PS50011"/>
    </source>
</evidence>
<evidence type="ECO:0000256" key="3">
    <source>
        <dbReference type="ARBA" id="ARBA00022741"/>
    </source>
</evidence>
<dbReference type="PROSITE" id="PS50011">
    <property type="entry name" value="PROTEIN_KINASE_DOM"/>
    <property type="match status" value="1"/>
</dbReference>
<dbReference type="InterPro" id="IPR011009">
    <property type="entry name" value="Kinase-like_dom_sf"/>
</dbReference>
<keyword evidence="4 7" id="KW-0418">Kinase</keyword>
<dbReference type="InterPro" id="IPR050108">
    <property type="entry name" value="CDK"/>
</dbReference>
<feature type="domain" description="Protein kinase" evidence="6">
    <location>
        <begin position="1"/>
        <end position="124"/>
    </location>
</feature>
<dbReference type="GO" id="GO:0004674">
    <property type="term" value="F:protein serine/threonine kinase activity"/>
    <property type="evidence" value="ECO:0007669"/>
    <property type="project" value="UniProtKB-KW"/>
</dbReference>
<sequence>MAIAFLDVKNMATDIVTLGYRSPELLLGATAYDHSIDIWSVGCIFAELANDGIPIFSSATIDGQLKQIFCVLGLPNKSEWPDFETLPKASEFIRKPVKKIPIKCIEKRLDPLGTKLLHVKGILF</sequence>
<dbReference type="EMBL" id="GHBR01002942">
    <property type="protein sequence ID" value="NDJ97483.1"/>
    <property type="molecule type" value="Transcribed_RNA"/>
</dbReference>
<accession>A0A6B2G9L2</accession>
<proteinExistence type="predicted"/>
<keyword evidence="1" id="KW-0723">Serine/threonine-protein kinase</keyword>
<dbReference type="InterPro" id="IPR000719">
    <property type="entry name" value="Prot_kinase_dom"/>
</dbReference>
<keyword evidence="2" id="KW-0808">Transferase</keyword>
<evidence type="ECO:0000256" key="4">
    <source>
        <dbReference type="ARBA" id="ARBA00022777"/>
    </source>
</evidence>
<evidence type="ECO:0000256" key="2">
    <source>
        <dbReference type="ARBA" id="ARBA00022679"/>
    </source>
</evidence>
<protein>
    <submittedName>
        <fullName evidence="7">Cyclin-dependent-like kinase 5 (Trinotate prediction)</fullName>
    </submittedName>
</protein>
<name>A0A6B2G9L2_MYXSQ</name>
<keyword evidence="3" id="KW-0547">Nucleotide-binding</keyword>
<evidence type="ECO:0000256" key="5">
    <source>
        <dbReference type="ARBA" id="ARBA00022840"/>
    </source>
</evidence>
<evidence type="ECO:0000313" key="7">
    <source>
        <dbReference type="EMBL" id="NDJ97483.1"/>
    </source>
</evidence>
<dbReference type="Gene3D" id="1.10.510.10">
    <property type="entry name" value="Transferase(Phosphotransferase) domain 1"/>
    <property type="match status" value="1"/>
</dbReference>
<keyword evidence="5" id="KW-0067">ATP-binding</keyword>
<dbReference type="PANTHER" id="PTHR24056">
    <property type="entry name" value="CELL DIVISION PROTEIN KINASE"/>
    <property type="match status" value="1"/>
</dbReference>